<keyword evidence="1" id="KW-0121">Carboxypeptidase</keyword>
<evidence type="ECO:0000259" key="10">
    <source>
        <dbReference type="PROSITE" id="PS51178"/>
    </source>
</evidence>
<organism evidence="11 12">
    <name type="scientific">Agromyces protaetiae</name>
    <dbReference type="NCBI Taxonomy" id="2509455"/>
    <lineage>
        <taxon>Bacteria</taxon>
        <taxon>Bacillati</taxon>
        <taxon>Actinomycetota</taxon>
        <taxon>Actinomycetes</taxon>
        <taxon>Micrococcales</taxon>
        <taxon>Microbacteriaceae</taxon>
        <taxon>Agromyces</taxon>
    </lineage>
</organism>
<reference evidence="11 12" key="1">
    <citation type="submission" date="2019-01" db="EMBL/GenBank/DDBJ databases">
        <title>Genome sequencing of strain FW100M-8.</title>
        <authorList>
            <person name="Heo J."/>
            <person name="Kim S.-J."/>
            <person name="Kim J.-S."/>
            <person name="Hong S.-B."/>
            <person name="Kwon S.-W."/>
        </authorList>
    </citation>
    <scope>NUCLEOTIDE SEQUENCE [LARGE SCALE GENOMIC DNA]</scope>
    <source>
        <strain evidence="11 12">FW100M-8</strain>
    </source>
</reference>
<keyword evidence="5" id="KW-0378">Hydrolase</keyword>
<keyword evidence="2" id="KW-0645">Protease</keyword>
<dbReference type="InterPro" id="IPR036950">
    <property type="entry name" value="PBP_transglycosylase"/>
</dbReference>
<dbReference type="AlphaFoldDB" id="A0A4P6FEY9"/>
<dbReference type="SUPFAM" id="SSF54184">
    <property type="entry name" value="Penicillin-binding protein 2x (pbp-2x), c-terminal domain"/>
    <property type="match status" value="1"/>
</dbReference>
<dbReference type="Pfam" id="PF00905">
    <property type="entry name" value="Transpeptidase"/>
    <property type="match status" value="1"/>
</dbReference>
<dbReference type="InterPro" id="IPR005543">
    <property type="entry name" value="PASTA_dom"/>
</dbReference>
<dbReference type="Gene3D" id="1.10.3810.10">
    <property type="entry name" value="Biosynthetic peptidoglycan transglycosylase-like"/>
    <property type="match status" value="1"/>
</dbReference>
<dbReference type="GO" id="GO:0008658">
    <property type="term" value="F:penicillin binding"/>
    <property type="evidence" value="ECO:0007669"/>
    <property type="project" value="InterPro"/>
</dbReference>
<proteinExistence type="predicted"/>
<evidence type="ECO:0000256" key="6">
    <source>
        <dbReference type="ARBA" id="ARBA00023268"/>
    </source>
</evidence>
<dbReference type="InterPro" id="IPR023346">
    <property type="entry name" value="Lysozyme-like_dom_sf"/>
</dbReference>
<protein>
    <submittedName>
        <fullName evidence="11">PASTA domain-containing protein</fullName>
    </submittedName>
</protein>
<feature type="compositionally biased region" description="Gly residues" evidence="9">
    <location>
        <begin position="884"/>
        <end position="903"/>
    </location>
</feature>
<dbReference type="SUPFAM" id="SSF53955">
    <property type="entry name" value="Lysozyme-like"/>
    <property type="match status" value="1"/>
</dbReference>
<name>A0A4P6FEY9_9MICO</name>
<evidence type="ECO:0000313" key="11">
    <source>
        <dbReference type="EMBL" id="QAY74702.1"/>
    </source>
</evidence>
<keyword evidence="3" id="KW-0328">Glycosyltransferase</keyword>
<sequence length="903" mass="94340">MSAQNRSLSGAASGALGFIGMSALVGVLVTAAVTPAIAVTGMAASNGITMFENLPSYLDIKDTAEKTDIYATAADGSQIKLASFFAENREEVSFDRISQFVKDAAVAGEDPRFYEHGGIDVQGTTRAVLNEFVIGGDTQGGSSITQQYVKNVLINNGVRDAKTDEERDAAYDAATASEGQEGISRKLKEMKLAIALEKKYTKDDILKGYLNIAGFGGRVYGIQAAAQYYFNKSAADLALPEAASLIAMVNNPSKFRIDLPDDAENGAASVDKAGNPTPYAANKERRDYILGKMLEYGKITQEDHDAAVATPVTPSIQEPSTGCQTAGSSAYFCDYVKNVILHYYDDPSTPDVDEGRKMLEEGGLQVHTTLDPDLQAAAQNAIDTYVPYVDERFDVGSSAVSVQPGTGRILAMAQNKHYSQEQDVLNADRSYSAINFSTDFDYGGSSGFQPGSTFKVFTLGEWLKEGHSLLESFNGNRRTFTSFPGLCDGSTWTGSYNPLNDDATRANNAVDATKYSVNSSFIAMAQQLKLCGVKETAEAFGVKRADGLELGKRFAWNDDGTPILNPDGSQAVDPKSTFQPSAVLGTEEVSPLTMATAFAGIANDGLYCSPTPIDSITKLDGTPVDPPKSTCSQAVTPEIAHAMQYAMKQTFAGGTASPSNTGTGIEHIGKTGTTDNAFDTWMNGASKTVATAVWVGNLTGGENRTSLRKVSFPEVGASNARHEIWPAIMTIADNKYGGGDFTAPDQSAFKQVLVDIPQVAGLTFDQAKQAIEAAGFVAEDGGAQDSALPAGQVSGTDPAGQAGRGTTIRIFTSNGQGTTVPDVTGLTQQQAKAAIEAAGLRFQAAGGNGGGGNPNGQVASSQTPAAGSGAKRGDTVTVTFGIPSTGGPGNGGGGGNDGPGDDD</sequence>
<evidence type="ECO:0000256" key="9">
    <source>
        <dbReference type="SAM" id="MobiDB-lite"/>
    </source>
</evidence>
<dbReference type="InterPro" id="IPR001264">
    <property type="entry name" value="Glyco_trans_51"/>
</dbReference>
<feature type="domain" description="PASTA" evidence="10">
    <location>
        <begin position="814"/>
        <end position="882"/>
    </location>
</feature>
<dbReference type="GO" id="GO:0009002">
    <property type="term" value="F:serine-type D-Ala-D-Ala carboxypeptidase activity"/>
    <property type="evidence" value="ECO:0007669"/>
    <property type="project" value="UniProtKB-EC"/>
</dbReference>
<dbReference type="Pfam" id="PF00912">
    <property type="entry name" value="Transgly"/>
    <property type="match status" value="1"/>
</dbReference>
<feature type="domain" description="PASTA" evidence="10">
    <location>
        <begin position="750"/>
        <end position="812"/>
    </location>
</feature>
<dbReference type="Gene3D" id="3.40.710.10">
    <property type="entry name" value="DD-peptidase/beta-lactamase superfamily"/>
    <property type="match status" value="1"/>
</dbReference>
<dbReference type="Pfam" id="PF03793">
    <property type="entry name" value="PASTA"/>
    <property type="match status" value="2"/>
</dbReference>
<keyword evidence="6" id="KW-0511">Multifunctional enzyme</keyword>
<comment type="catalytic activity">
    <reaction evidence="8">
        <text>[GlcNAc-(1-&gt;4)-Mur2Ac(oyl-L-Ala-gamma-D-Glu-L-Lys-D-Ala-D-Ala)](n)-di-trans,octa-cis-undecaprenyl diphosphate + beta-D-GlcNAc-(1-&gt;4)-Mur2Ac(oyl-L-Ala-gamma-D-Glu-L-Lys-D-Ala-D-Ala)-di-trans,octa-cis-undecaprenyl diphosphate = [GlcNAc-(1-&gt;4)-Mur2Ac(oyl-L-Ala-gamma-D-Glu-L-Lys-D-Ala-D-Ala)](n+1)-di-trans,octa-cis-undecaprenyl diphosphate + di-trans,octa-cis-undecaprenyl diphosphate + H(+)</text>
        <dbReference type="Rhea" id="RHEA:23708"/>
        <dbReference type="Rhea" id="RHEA-COMP:9602"/>
        <dbReference type="Rhea" id="RHEA-COMP:9603"/>
        <dbReference type="ChEBI" id="CHEBI:15378"/>
        <dbReference type="ChEBI" id="CHEBI:58405"/>
        <dbReference type="ChEBI" id="CHEBI:60033"/>
        <dbReference type="ChEBI" id="CHEBI:78435"/>
        <dbReference type="EC" id="2.4.99.28"/>
    </reaction>
</comment>
<dbReference type="PANTHER" id="PTHR32282">
    <property type="entry name" value="BINDING PROTEIN TRANSPEPTIDASE, PUTATIVE-RELATED"/>
    <property type="match status" value="1"/>
</dbReference>
<dbReference type="Proteomes" id="UP000291259">
    <property type="component" value="Chromosome"/>
</dbReference>
<dbReference type="GO" id="GO:0030288">
    <property type="term" value="C:outer membrane-bounded periplasmic space"/>
    <property type="evidence" value="ECO:0007669"/>
    <property type="project" value="TreeGrafter"/>
</dbReference>
<evidence type="ECO:0000256" key="2">
    <source>
        <dbReference type="ARBA" id="ARBA00022670"/>
    </source>
</evidence>
<feature type="region of interest" description="Disordered" evidence="9">
    <location>
        <begin position="845"/>
        <end position="903"/>
    </location>
</feature>
<evidence type="ECO:0000256" key="8">
    <source>
        <dbReference type="ARBA" id="ARBA00049902"/>
    </source>
</evidence>
<dbReference type="GO" id="GO:0008955">
    <property type="term" value="F:peptidoglycan glycosyltransferase activity"/>
    <property type="evidence" value="ECO:0007669"/>
    <property type="project" value="UniProtKB-EC"/>
</dbReference>
<evidence type="ECO:0000256" key="1">
    <source>
        <dbReference type="ARBA" id="ARBA00022645"/>
    </source>
</evidence>
<evidence type="ECO:0000313" key="12">
    <source>
        <dbReference type="Proteomes" id="UP000291259"/>
    </source>
</evidence>
<dbReference type="Gene3D" id="3.30.10.20">
    <property type="match status" value="2"/>
</dbReference>
<dbReference type="PROSITE" id="PS51178">
    <property type="entry name" value="PASTA"/>
    <property type="match status" value="2"/>
</dbReference>
<feature type="region of interest" description="Disordered" evidence="9">
    <location>
        <begin position="783"/>
        <end position="804"/>
    </location>
</feature>
<dbReference type="PANTHER" id="PTHR32282:SF33">
    <property type="entry name" value="PEPTIDOGLYCAN GLYCOSYLTRANSFERASE"/>
    <property type="match status" value="1"/>
</dbReference>
<evidence type="ECO:0000256" key="3">
    <source>
        <dbReference type="ARBA" id="ARBA00022676"/>
    </source>
</evidence>
<evidence type="ECO:0000256" key="5">
    <source>
        <dbReference type="ARBA" id="ARBA00022801"/>
    </source>
</evidence>
<evidence type="ECO:0000256" key="4">
    <source>
        <dbReference type="ARBA" id="ARBA00022679"/>
    </source>
</evidence>
<accession>A0A4P6FEY9</accession>
<dbReference type="CDD" id="cd06577">
    <property type="entry name" value="PASTA_pknB"/>
    <property type="match status" value="2"/>
</dbReference>
<dbReference type="InterPro" id="IPR050396">
    <property type="entry name" value="Glycosyltr_51/Transpeptidase"/>
</dbReference>
<dbReference type="EMBL" id="CP035491">
    <property type="protein sequence ID" value="QAY74702.1"/>
    <property type="molecule type" value="Genomic_DNA"/>
</dbReference>
<dbReference type="GO" id="GO:0006508">
    <property type="term" value="P:proteolysis"/>
    <property type="evidence" value="ECO:0007669"/>
    <property type="project" value="UniProtKB-KW"/>
</dbReference>
<dbReference type="OrthoDB" id="9766909at2"/>
<keyword evidence="12" id="KW-1185">Reference proteome</keyword>
<dbReference type="InterPro" id="IPR001460">
    <property type="entry name" value="PCN-bd_Tpept"/>
</dbReference>
<gene>
    <name evidence="11" type="ORF">ET445_16525</name>
</gene>
<comment type="catalytic activity">
    <reaction evidence="7">
        <text>Preferential cleavage: (Ac)2-L-Lys-D-Ala-|-D-Ala. Also transpeptidation of peptidyl-alanyl moieties that are N-acyl substituents of D-alanine.</text>
        <dbReference type="EC" id="3.4.16.4"/>
    </reaction>
</comment>
<dbReference type="SMART" id="SM00740">
    <property type="entry name" value="PASTA"/>
    <property type="match status" value="2"/>
</dbReference>
<keyword evidence="4" id="KW-0808">Transferase</keyword>
<dbReference type="GO" id="GO:0009252">
    <property type="term" value="P:peptidoglycan biosynthetic process"/>
    <property type="evidence" value="ECO:0007669"/>
    <property type="project" value="TreeGrafter"/>
</dbReference>
<evidence type="ECO:0000256" key="7">
    <source>
        <dbReference type="ARBA" id="ARBA00034000"/>
    </source>
</evidence>
<dbReference type="KEGG" id="agf:ET445_16525"/>
<dbReference type="SUPFAM" id="SSF56601">
    <property type="entry name" value="beta-lactamase/transpeptidase-like"/>
    <property type="match status" value="1"/>
</dbReference>
<dbReference type="InterPro" id="IPR012338">
    <property type="entry name" value="Beta-lactam/transpept-like"/>
</dbReference>